<dbReference type="STRING" id="401472.CUREI_04715"/>
<protein>
    <recommendedName>
        <fullName evidence="4">Cell division protein DivIVA</fullName>
    </recommendedName>
</protein>
<reference evidence="2 3" key="1">
    <citation type="submission" date="2014-08" db="EMBL/GenBank/DDBJ databases">
        <title>Complete genome sequence of Corynebacterium ureicelerivorans DSM 45051, a lipophilic and urea-splitting isolate from a blood culture of a septicaemia patient.</title>
        <authorList>
            <person name="Tippelt A."/>
            <person name="Albersmeier A."/>
            <person name="Brinkrolf K."/>
            <person name="Ruckert C."/>
            <person name="Tauch A."/>
        </authorList>
    </citation>
    <scope>NUCLEOTIDE SEQUENCE [LARGE SCALE GENOMIC DNA]</scope>
    <source>
        <strain evidence="2 3">IMMIB RIV-2301</strain>
    </source>
</reference>
<dbReference type="EMBL" id="CP009215">
    <property type="protein sequence ID" value="AIL96688.1"/>
    <property type="molecule type" value="Genomic_DNA"/>
</dbReference>
<name>A0A077HHY5_9CORY</name>
<sequence>MFSWIVLILILVALSIVGVRVFASIFGRGEALPPMPPTAEVQEANRRAVEEGNFGDIQLEVVHRGYRMDQVDALLEQLAGGRLGPVDRRDAQVGSSAVRHHEVKGA</sequence>
<evidence type="ECO:0000313" key="2">
    <source>
        <dbReference type="EMBL" id="AIL96688.1"/>
    </source>
</evidence>
<keyword evidence="3" id="KW-1185">Reference proteome</keyword>
<evidence type="ECO:0000313" key="3">
    <source>
        <dbReference type="Proteomes" id="UP000028939"/>
    </source>
</evidence>
<dbReference type="Proteomes" id="UP000028939">
    <property type="component" value="Chromosome"/>
</dbReference>
<evidence type="ECO:0000256" key="1">
    <source>
        <dbReference type="SAM" id="MobiDB-lite"/>
    </source>
</evidence>
<dbReference type="AlphaFoldDB" id="A0A077HHY5"/>
<proteinExistence type="predicted"/>
<dbReference type="HOGENOM" id="CLU_128227_3_0_11"/>
<gene>
    <name evidence="2" type="ORF">CUREI_04715</name>
</gene>
<dbReference type="KEGG" id="cuv:CUREI_04715"/>
<feature type="region of interest" description="Disordered" evidence="1">
    <location>
        <begin position="85"/>
        <end position="106"/>
    </location>
</feature>
<evidence type="ECO:0008006" key="4">
    <source>
        <dbReference type="Google" id="ProtNLM"/>
    </source>
</evidence>
<accession>A0A077HHY5</accession>
<dbReference type="RefSeq" id="WP_038610974.1">
    <property type="nucleotide sequence ID" value="NZ_CP009215.1"/>
</dbReference>
<organism evidence="2 3">
    <name type="scientific">Corynebacterium ureicelerivorans</name>
    <dbReference type="NCBI Taxonomy" id="401472"/>
    <lineage>
        <taxon>Bacteria</taxon>
        <taxon>Bacillati</taxon>
        <taxon>Actinomycetota</taxon>
        <taxon>Actinomycetes</taxon>
        <taxon>Mycobacteriales</taxon>
        <taxon>Corynebacteriaceae</taxon>
        <taxon>Corynebacterium</taxon>
    </lineage>
</organism>